<sequence>MTRLLACAALIAASAAGAAQAQSAPFFVQESNRGFAHLADAVASANGGDATILVAPGRYAECAVVSQGRVALRARTSGTAIFDGAICEGKAALVLRGADALVDGIVFQNLRVPDGNGAGIRLEHGGLTVTNATFRDSEEGILTADDPAATIRVDRTSFARLGRCDRGLSCAHSLYVGHYGRLIVTHSRFEKGQGGHYLKSRARIAEITDNSFDDSRGHTTNYLIDLPSGATGTIARNIMLQGPDKENHSAIIAVAAEEQANPSAGLAIVNNIATLAPGVSYRTVFVADYSHQPLRIANNHLGPGITAFETR</sequence>
<dbReference type="SUPFAM" id="SSF51126">
    <property type="entry name" value="Pectin lyase-like"/>
    <property type="match status" value="1"/>
</dbReference>
<evidence type="ECO:0000313" key="2">
    <source>
        <dbReference type="EMBL" id="USI72028.1"/>
    </source>
</evidence>
<keyword evidence="1" id="KW-0732">Signal</keyword>
<dbReference type="Gene3D" id="2.160.20.10">
    <property type="entry name" value="Single-stranded right-handed beta-helix, Pectin lyase-like"/>
    <property type="match status" value="1"/>
</dbReference>
<dbReference type="InterPro" id="IPR012334">
    <property type="entry name" value="Pectin_lyas_fold"/>
</dbReference>
<reference evidence="2" key="1">
    <citation type="journal article" date="2022" name="Toxins">
        <title>Genomic Analysis of Sphingopyxis sp. USTB-05 for Biodegrading Cyanobacterial Hepatotoxins.</title>
        <authorList>
            <person name="Liu C."/>
            <person name="Xu Q."/>
            <person name="Zhao Z."/>
            <person name="Zhang H."/>
            <person name="Liu X."/>
            <person name="Yin C."/>
            <person name="Liu Y."/>
            <person name="Yan H."/>
        </authorList>
    </citation>
    <scope>NUCLEOTIDE SEQUENCE</scope>
    <source>
        <strain evidence="2">NBD5</strain>
    </source>
</reference>
<dbReference type="Proteomes" id="UP001056937">
    <property type="component" value="Chromosome 1"/>
</dbReference>
<protein>
    <submittedName>
        <fullName evidence="2">Right-handed parallel beta-helix repeat-containing protein</fullName>
    </submittedName>
</protein>
<dbReference type="InterPro" id="IPR011050">
    <property type="entry name" value="Pectin_lyase_fold/virulence"/>
</dbReference>
<keyword evidence="3" id="KW-1185">Reference proteome</keyword>
<dbReference type="RefSeq" id="WP_252165837.1">
    <property type="nucleotide sequence ID" value="NZ_CP084930.1"/>
</dbReference>
<feature type="signal peptide" evidence="1">
    <location>
        <begin position="1"/>
        <end position="21"/>
    </location>
</feature>
<feature type="chain" id="PRO_5045228537" evidence="1">
    <location>
        <begin position="22"/>
        <end position="311"/>
    </location>
</feature>
<evidence type="ECO:0000313" key="3">
    <source>
        <dbReference type="Proteomes" id="UP001056937"/>
    </source>
</evidence>
<organism evidence="2 3">
    <name type="scientific">Sphingomonas morindae</name>
    <dbReference type="NCBI Taxonomy" id="1541170"/>
    <lineage>
        <taxon>Bacteria</taxon>
        <taxon>Pseudomonadati</taxon>
        <taxon>Pseudomonadota</taxon>
        <taxon>Alphaproteobacteria</taxon>
        <taxon>Sphingomonadales</taxon>
        <taxon>Sphingomonadaceae</taxon>
        <taxon>Sphingomonas</taxon>
    </lineage>
</organism>
<proteinExistence type="predicted"/>
<evidence type="ECO:0000256" key="1">
    <source>
        <dbReference type="SAM" id="SignalP"/>
    </source>
</evidence>
<accession>A0ABY4X555</accession>
<dbReference type="EMBL" id="CP084930">
    <property type="protein sequence ID" value="USI72028.1"/>
    <property type="molecule type" value="Genomic_DNA"/>
</dbReference>
<name>A0ABY4X555_9SPHN</name>
<gene>
    <name evidence="2" type="ORF">LHA26_12005</name>
</gene>